<gene>
    <name evidence="2" type="ordered locus">RPE_0032</name>
</gene>
<accession>Q07VP1</accession>
<dbReference type="InterPro" id="IPR016071">
    <property type="entry name" value="Staphylococal_nuclease_OB-fold"/>
</dbReference>
<dbReference type="Pfam" id="PF00565">
    <property type="entry name" value="SNase"/>
    <property type="match status" value="1"/>
</dbReference>
<dbReference type="SUPFAM" id="SSF50199">
    <property type="entry name" value="Staphylococcal nuclease"/>
    <property type="match status" value="1"/>
</dbReference>
<dbReference type="Gene3D" id="2.40.50.90">
    <property type="match status" value="1"/>
</dbReference>
<proteinExistence type="predicted"/>
<name>Q07VP1_RHOP5</name>
<dbReference type="SMART" id="SM00318">
    <property type="entry name" value="SNc"/>
    <property type="match status" value="1"/>
</dbReference>
<feature type="domain" description="TNase-like" evidence="1">
    <location>
        <begin position="73"/>
        <end position="190"/>
    </location>
</feature>
<dbReference type="AlphaFoldDB" id="Q07VP1"/>
<evidence type="ECO:0000259" key="1">
    <source>
        <dbReference type="SMART" id="SM00318"/>
    </source>
</evidence>
<dbReference type="OrthoDB" id="309040at2"/>
<protein>
    <submittedName>
        <fullName evidence="2">Nuclease (SNase domain protein)</fullName>
    </submittedName>
</protein>
<evidence type="ECO:0000313" key="2">
    <source>
        <dbReference type="EMBL" id="ABJ03993.1"/>
    </source>
</evidence>
<dbReference type="STRING" id="316055.RPE_0032"/>
<organism evidence="2">
    <name type="scientific">Rhodopseudomonas palustris (strain BisA53)</name>
    <dbReference type="NCBI Taxonomy" id="316055"/>
    <lineage>
        <taxon>Bacteria</taxon>
        <taxon>Pseudomonadati</taxon>
        <taxon>Pseudomonadota</taxon>
        <taxon>Alphaproteobacteria</taxon>
        <taxon>Hyphomicrobiales</taxon>
        <taxon>Nitrobacteraceae</taxon>
        <taxon>Rhodopseudomonas</taxon>
    </lineage>
</organism>
<dbReference type="eggNOG" id="COG1525">
    <property type="taxonomic scope" value="Bacteria"/>
</dbReference>
<dbReference type="InterPro" id="IPR035437">
    <property type="entry name" value="SNase_OB-fold_sf"/>
</dbReference>
<dbReference type="EMBL" id="CP000463">
    <property type="protein sequence ID" value="ABJ03993.1"/>
    <property type="molecule type" value="Genomic_DNA"/>
</dbReference>
<dbReference type="HOGENOM" id="CLU_122388_0_0_5"/>
<reference evidence="2" key="1">
    <citation type="submission" date="2006-09" db="EMBL/GenBank/DDBJ databases">
        <title>Complete sequence of Rhodopseudomonas palustris BisA53.</title>
        <authorList>
            <consortium name="US DOE Joint Genome Institute"/>
            <person name="Copeland A."/>
            <person name="Lucas S."/>
            <person name="Lapidus A."/>
            <person name="Barry K."/>
            <person name="Detter J.C."/>
            <person name="Glavina del Rio T."/>
            <person name="Hammon N."/>
            <person name="Israni S."/>
            <person name="Dalin E."/>
            <person name="Tice H."/>
            <person name="Pitluck S."/>
            <person name="Chain P."/>
            <person name="Malfatti S."/>
            <person name="Shin M."/>
            <person name="Vergez L."/>
            <person name="Schmutz J."/>
            <person name="Larimer F."/>
            <person name="Land M."/>
            <person name="Hauser L."/>
            <person name="Pelletier D.A."/>
            <person name="Kyrpides N."/>
            <person name="Kim E."/>
            <person name="Harwood C.S."/>
            <person name="Oda Y."/>
            <person name="Richardson P."/>
        </authorList>
    </citation>
    <scope>NUCLEOTIDE SEQUENCE [LARGE SCALE GENOMIC DNA]</scope>
    <source>
        <strain evidence="2">BisA53</strain>
    </source>
</reference>
<dbReference type="KEGG" id="rpe:RPE_0032"/>
<sequence length="192" mass="20787">MSPYSRTPISRMPSPWRGRLSAALPWVFVLGVAAGTMLPARHGLHWPFPTSTQQSEKDRETEAIWRRAGAIGARHQVDVLYAIDGDTFGARVHLWPGLDMTTKVRLRGIDAPELKAQCADELRRAEAATDALRARLAEGGVTISNIGPDKYQGRVVADVATQRTPSVAAALIAAGHARAYDGGHRNGWCGGR</sequence>